<keyword evidence="1" id="KW-1003">Cell membrane</keyword>
<feature type="signal peptide" evidence="6">
    <location>
        <begin position="1"/>
        <end position="27"/>
    </location>
</feature>
<evidence type="ECO:0000256" key="2">
    <source>
        <dbReference type="ARBA" id="ARBA00022729"/>
    </source>
</evidence>
<gene>
    <name evidence="7" type="ORF">E1757_16245</name>
</gene>
<keyword evidence="3" id="KW-0472">Membrane</keyword>
<proteinExistence type="predicted"/>
<evidence type="ECO:0000256" key="1">
    <source>
        <dbReference type="ARBA" id="ARBA00022475"/>
    </source>
</evidence>
<accession>A0A4R5KPJ6</accession>
<keyword evidence="5" id="KW-0449">Lipoprotein</keyword>
<dbReference type="Gene3D" id="3.40.190.10">
    <property type="entry name" value="Periplasmic binding protein-like II"/>
    <property type="match status" value="2"/>
</dbReference>
<dbReference type="InterPro" id="IPR050490">
    <property type="entry name" value="Bact_solute-bd_prot1"/>
</dbReference>
<evidence type="ECO:0000256" key="4">
    <source>
        <dbReference type="ARBA" id="ARBA00023139"/>
    </source>
</evidence>
<evidence type="ECO:0000313" key="7">
    <source>
        <dbReference type="EMBL" id="TDF96637.1"/>
    </source>
</evidence>
<evidence type="ECO:0000256" key="3">
    <source>
        <dbReference type="ARBA" id="ARBA00023136"/>
    </source>
</evidence>
<dbReference type="PANTHER" id="PTHR43649">
    <property type="entry name" value="ARABINOSE-BINDING PROTEIN-RELATED"/>
    <property type="match status" value="1"/>
</dbReference>
<protein>
    <submittedName>
        <fullName evidence="7">Extracellular solute-binding protein</fullName>
    </submittedName>
</protein>
<sequence length="441" mass="47425">MKKITKASLAMVAAATMLAGCGSGQQADDKGTAAGGSKDKVKLSVWHNWTGQDAKAIAMRKILDDFQAAHPEVTLEVEGLPTDGLKTRLRTVAAADEMPDMFVMWPDAMTKEFVNGKLLQPVDEFLNSKPEWKNNFIPNALDGFTVDGKTYSVPMNLAPTSFIYYNQAIFDKYNVKVPKTWDELKTAIDTFNKNNVIPVALGNKANWVAQSTIFSTIGDRVTGTDWFLKAAAQDGAKFTDPEFVKALTVLQDLGKSKAFQDGFNSIDENQMIQLYTQGKAAMIIDGGWAMANLVKTAPEQILGTTHISILPPVDGGKGEPQTTAGVVGTGMGISKKVAGAQKDAAMELLYALSGPEGQKATLDSSTLVSYKIDIDKSKAHPLFIELNELMKNVKITPVYDSKLSSAAVEVVNNGLQELLMGGNPEAIAKKIQDAQAGAIGK</sequence>
<keyword evidence="8" id="KW-1185">Reference proteome</keyword>
<dbReference type="SUPFAM" id="SSF53850">
    <property type="entry name" value="Periplasmic binding protein-like II"/>
    <property type="match status" value="1"/>
</dbReference>
<dbReference type="PANTHER" id="PTHR43649:SF33">
    <property type="entry name" value="POLYGALACTURONAN_RHAMNOGALACTURONAN-BINDING PROTEIN YTCQ"/>
    <property type="match status" value="1"/>
</dbReference>
<dbReference type="InterPro" id="IPR006059">
    <property type="entry name" value="SBP"/>
</dbReference>
<evidence type="ECO:0000256" key="6">
    <source>
        <dbReference type="SAM" id="SignalP"/>
    </source>
</evidence>
<dbReference type="Proteomes" id="UP000295636">
    <property type="component" value="Unassembled WGS sequence"/>
</dbReference>
<name>A0A4R5KPJ6_9BACL</name>
<dbReference type="OrthoDB" id="9798191at2"/>
<organism evidence="7 8">
    <name type="scientific">Paenibacillus piri</name>
    <dbReference type="NCBI Taxonomy" id="2547395"/>
    <lineage>
        <taxon>Bacteria</taxon>
        <taxon>Bacillati</taxon>
        <taxon>Bacillota</taxon>
        <taxon>Bacilli</taxon>
        <taxon>Bacillales</taxon>
        <taxon>Paenibacillaceae</taxon>
        <taxon>Paenibacillus</taxon>
    </lineage>
</organism>
<dbReference type="Pfam" id="PF01547">
    <property type="entry name" value="SBP_bac_1"/>
    <property type="match status" value="1"/>
</dbReference>
<dbReference type="AlphaFoldDB" id="A0A4R5KPJ6"/>
<evidence type="ECO:0000256" key="5">
    <source>
        <dbReference type="ARBA" id="ARBA00023288"/>
    </source>
</evidence>
<keyword evidence="4" id="KW-0564">Palmitate</keyword>
<keyword evidence="2 6" id="KW-0732">Signal</keyword>
<reference evidence="7 8" key="1">
    <citation type="submission" date="2019-03" db="EMBL/GenBank/DDBJ databases">
        <title>This is whole genome sequence of Paenibacillus sp MS74 strain.</title>
        <authorList>
            <person name="Trinh H.N."/>
        </authorList>
    </citation>
    <scope>NUCLEOTIDE SEQUENCE [LARGE SCALE GENOMIC DNA]</scope>
    <source>
        <strain evidence="7 8">MS74</strain>
    </source>
</reference>
<comment type="caution">
    <text evidence="7">The sequence shown here is derived from an EMBL/GenBank/DDBJ whole genome shotgun (WGS) entry which is preliminary data.</text>
</comment>
<feature type="chain" id="PRO_5020675985" evidence="6">
    <location>
        <begin position="28"/>
        <end position="441"/>
    </location>
</feature>
<evidence type="ECO:0000313" key="8">
    <source>
        <dbReference type="Proteomes" id="UP000295636"/>
    </source>
</evidence>
<dbReference type="RefSeq" id="WP_133229919.1">
    <property type="nucleotide sequence ID" value="NZ_SMRT01000007.1"/>
</dbReference>
<dbReference type="EMBL" id="SMRT01000007">
    <property type="protein sequence ID" value="TDF96637.1"/>
    <property type="molecule type" value="Genomic_DNA"/>
</dbReference>
<dbReference type="PROSITE" id="PS51257">
    <property type="entry name" value="PROKAR_LIPOPROTEIN"/>
    <property type="match status" value="1"/>
</dbReference>